<dbReference type="Proteomes" id="UP000284219">
    <property type="component" value="Unassembled WGS sequence"/>
</dbReference>
<dbReference type="InterPro" id="IPR010994">
    <property type="entry name" value="RuvA_2-like"/>
</dbReference>
<keyword evidence="2" id="KW-1185">Reference proteome</keyword>
<dbReference type="InterPro" id="IPR016195">
    <property type="entry name" value="Pol/histidinol_Pase-like"/>
</dbReference>
<evidence type="ECO:0000313" key="2">
    <source>
        <dbReference type="Proteomes" id="UP000284219"/>
    </source>
</evidence>
<sequence length="389" mass="43528">MNEYFADFHIHIGRSYLGRAVKITASNQLTFSNIIEEASERKGLDLIGIIDMHSPEVLEEVDLLIREGVVQELTEGGLRYKQTTVIMGCEVEVRFEAFGCSAHFLVYCPTLTEMKAFSAWLATKVTNPHLSTQRLYASMEELQEQVQLRQAVLIPAHIFTPFKSVYGNCSDSIQKLLDLSQVPAVELGLSSDTEMADRLSELTDQSFVTNSDAHSLAKIGREYQKMRMKACNFKEWKMALWRQEGRQIVANYGLQPKLGKYHLTRCAACSELVSETAGERCPDCGHPQLIQGVFNRLQVIADRPAPLHPAHRPPYIHQVPLEFIPKLGPKTMERLLGQFQTEMNVLHEATEQQLADVVGAALAAAIIKNRQGQMRIASGGGGRYGKVLE</sequence>
<organism evidence="1 2">
    <name type="scientific">Ammoniphilus oxalaticus</name>
    <dbReference type="NCBI Taxonomy" id="66863"/>
    <lineage>
        <taxon>Bacteria</taxon>
        <taxon>Bacillati</taxon>
        <taxon>Bacillota</taxon>
        <taxon>Bacilli</taxon>
        <taxon>Bacillales</taxon>
        <taxon>Paenibacillaceae</taxon>
        <taxon>Aneurinibacillus group</taxon>
        <taxon>Ammoniphilus</taxon>
    </lineage>
</organism>
<name>A0A419SMU7_9BACL</name>
<protein>
    <recommendedName>
        <fullName evidence="3">TIGR00375 family protein</fullName>
    </recommendedName>
</protein>
<proteinExistence type="predicted"/>
<accession>A0A419SMU7</accession>
<dbReference type="EMBL" id="MCHY01000006">
    <property type="protein sequence ID" value="RKD25630.1"/>
    <property type="molecule type" value="Genomic_DNA"/>
</dbReference>
<dbReference type="Gene3D" id="1.10.150.20">
    <property type="entry name" value="5' to 3' exonuclease, C-terminal subdomain"/>
    <property type="match status" value="1"/>
</dbReference>
<dbReference type="PANTHER" id="PTHR40084:SF1">
    <property type="entry name" value="PHOSPHOTRANSFERASE"/>
    <property type="match status" value="1"/>
</dbReference>
<evidence type="ECO:0000313" key="1">
    <source>
        <dbReference type="EMBL" id="RKD25630.1"/>
    </source>
</evidence>
<reference evidence="1 2" key="1">
    <citation type="submission" date="2016-08" db="EMBL/GenBank/DDBJ databases">
        <title>Novel Firmicute Genomes.</title>
        <authorList>
            <person name="Poppleton D.I."/>
            <person name="Gribaldo S."/>
        </authorList>
    </citation>
    <scope>NUCLEOTIDE SEQUENCE [LARGE SCALE GENOMIC DNA]</scope>
    <source>
        <strain evidence="1 2">RAOx-1</strain>
    </source>
</reference>
<dbReference type="OrthoDB" id="9810135at2"/>
<dbReference type="SUPFAM" id="SSF47781">
    <property type="entry name" value="RuvA domain 2-like"/>
    <property type="match status" value="1"/>
</dbReference>
<dbReference type="RefSeq" id="WP_120188300.1">
    <property type="nucleotide sequence ID" value="NZ_MCHY01000006.1"/>
</dbReference>
<evidence type="ECO:0008006" key="3">
    <source>
        <dbReference type="Google" id="ProtNLM"/>
    </source>
</evidence>
<dbReference type="Gene3D" id="3.20.20.140">
    <property type="entry name" value="Metal-dependent hydrolases"/>
    <property type="match status" value="1"/>
</dbReference>
<dbReference type="CDD" id="cd19067">
    <property type="entry name" value="PfuEndoQ-like"/>
    <property type="match status" value="1"/>
</dbReference>
<comment type="caution">
    <text evidence="1">The sequence shown here is derived from an EMBL/GenBank/DDBJ whole genome shotgun (WGS) entry which is preliminary data.</text>
</comment>
<dbReference type="PANTHER" id="PTHR40084">
    <property type="entry name" value="PHOSPHOHYDROLASE, PHP FAMILY"/>
    <property type="match status" value="1"/>
</dbReference>
<dbReference type="AlphaFoldDB" id="A0A419SMU7"/>
<dbReference type="SUPFAM" id="SSF89550">
    <property type="entry name" value="PHP domain-like"/>
    <property type="match status" value="1"/>
</dbReference>
<gene>
    <name evidence="1" type="ORF">BEP19_01415</name>
</gene>